<evidence type="ECO:0000313" key="5">
    <source>
        <dbReference type="EMBL" id="SDF46099.1"/>
    </source>
</evidence>
<dbReference type="OrthoDB" id="6769681at2"/>
<sequence>MAIKTFDQMAAAGEFPLIGFNAAGLGNNPYVDPITTARLDTHYRTIAPRGHQPDYIKSYAGGIGGKPFAVRLPFAGERMVILDGAGGFTLRQGYVEEIRRAIRHVHSWGGFSLLDMHNYCRWYVRANGPVSGRVVQAWGGGFALWTAIGAADCPVNYGLLGRIWAAIAREFRDEPGLFGYGLMNEPHNMGSVPDGGVNVEALWSSNVQGLITAVRTVDPRHFITVAGNAFSSALEWPRRSDMLKNLQDPGGRLLYEAHQYPDKAGQGGGKWTQASESITYRDRVADWHPFINWLKANGKRGIAGEYGGPDHVPGMRTYFTELHKYFDDNHMLRFQWLAGPGDADDDPNGMDRNDGTLKPNTRSLMARIGNTTTAYGPR</sequence>
<keyword evidence="1 3" id="KW-0378">Hydrolase</keyword>
<evidence type="ECO:0000256" key="2">
    <source>
        <dbReference type="ARBA" id="ARBA00023295"/>
    </source>
</evidence>
<name>A0A1G7LAT1_9GAMM</name>
<dbReference type="Gene3D" id="3.20.20.80">
    <property type="entry name" value="Glycosidases"/>
    <property type="match status" value="1"/>
</dbReference>
<dbReference type="STRING" id="640205.SAMN05216381_1604"/>
<proteinExistence type="inferred from homology"/>
<dbReference type="InterPro" id="IPR001547">
    <property type="entry name" value="Glyco_hydro_5"/>
</dbReference>
<dbReference type="InterPro" id="IPR017853">
    <property type="entry name" value="GH"/>
</dbReference>
<evidence type="ECO:0000256" key="3">
    <source>
        <dbReference type="RuleBase" id="RU361153"/>
    </source>
</evidence>
<dbReference type="EMBL" id="FNBM01000003">
    <property type="protein sequence ID" value="SDF46099.1"/>
    <property type="molecule type" value="Genomic_DNA"/>
</dbReference>
<organism evidence="5 6">
    <name type="scientific">Phytopseudomonas seleniipraecipitans</name>
    <dbReference type="NCBI Taxonomy" id="640205"/>
    <lineage>
        <taxon>Bacteria</taxon>
        <taxon>Pseudomonadati</taxon>
        <taxon>Pseudomonadota</taxon>
        <taxon>Gammaproteobacteria</taxon>
        <taxon>Pseudomonadales</taxon>
        <taxon>Pseudomonadaceae</taxon>
        <taxon>Phytopseudomonas</taxon>
    </lineage>
</organism>
<dbReference type="Pfam" id="PF00150">
    <property type="entry name" value="Cellulase"/>
    <property type="match status" value="1"/>
</dbReference>
<dbReference type="GO" id="GO:0009251">
    <property type="term" value="P:glucan catabolic process"/>
    <property type="evidence" value="ECO:0007669"/>
    <property type="project" value="TreeGrafter"/>
</dbReference>
<dbReference type="RefSeq" id="WP_092366646.1">
    <property type="nucleotide sequence ID" value="NZ_FNBM01000003.1"/>
</dbReference>
<gene>
    <name evidence="5" type="ORF">SAMN05216381_1604</name>
</gene>
<accession>A0A1G7LAT1</accession>
<dbReference type="PANTHER" id="PTHR34142">
    <property type="entry name" value="ENDO-BETA-1,4-GLUCANASE A"/>
    <property type="match status" value="1"/>
</dbReference>
<protein>
    <submittedName>
        <fullName evidence="5">Endoglucanase</fullName>
    </submittedName>
</protein>
<dbReference type="GO" id="GO:0004553">
    <property type="term" value="F:hydrolase activity, hydrolyzing O-glycosyl compounds"/>
    <property type="evidence" value="ECO:0007669"/>
    <property type="project" value="InterPro"/>
</dbReference>
<evidence type="ECO:0000259" key="4">
    <source>
        <dbReference type="Pfam" id="PF00150"/>
    </source>
</evidence>
<dbReference type="Proteomes" id="UP000243378">
    <property type="component" value="Unassembled WGS sequence"/>
</dbReference>
<evidence type="ECO:0000313" key="6">
    <source>
        <dbReference type="Proteomes" id="UP000243378"/>
    </source>
</evidence>
<keyword evidence="2 3" id="KW-0326">Glycosidase</keyword>
<evidence type="ECO:0000256" key="1">
    <source>
        <dbReference type="ARBA" id="ARBA00022801"/>
    </source>
</evidence>
<reference evidence="5 6" key="1">
    <citation type="submission" date="2016-10" db="EMBL/GenBank/DDBJ databases">
        <authorList>
            <person name="de Groot N.N."/>
        </authorList>
    </citation>
    <scope>NUCLEOTIDE SEQUENCE [LARGE SCALE GENOMIC DNA]</scope>
    <source>
        <strain evidence="5 6">LMG 25475</strain>
    </source>
</reference>
<dbReference type="SUPFAM" id="SSF51445">
    <property type="entry name" value="(Trans)glycosidases"/>
    <property type="match status" value="1"/>
</dbReference>
<comment type="similarity">
    <text evidence="3">Belongs to the glycosyl hydrolase 5 (cellulase A) family.</text>
</comment>
<feature type="domain" description="Glycoside hydrolase family 5" evidence="4">
    <location>
        <begin position="70"/>
        <end position="339"/>
    </location>
</feature>
<dbReference type="AlphaFoldDB" id="A0A1G7LAT1"/>
<dbReference type="PANTHER" id="PTHR34142:SF1">
    <property type="entry name" value="GLYCOSIDE HYDROLASE FAMILY 5 DOMAIN-CONTAINING PROTEIN"/>
    <property type="match status" value="1"/>
</dbReference>